<dbReference type="Proteomes" id="UP001180551">
    <property type="component" value="Unassembled WGS sequence"/>
</dbReference>
<evidence type="ECO:0000313" key="2">
    <source>
        <dbReference type="EMBL" id="MDT0461309.1"/>
    </source>
</evidence>
<dbReference type="InterPro" id="IPR048472">
    <property type="entry name" value="DNA_pol_IIIA_C"/>
</dbReference>
<dbReference type="EMBL" id="JAVRFE010000163">
    <property type="protein sequence ID" value="MDT0461309.1"/>
    <property type="molecule type" value="Genomic_DNA"/>
</dbReference>
<accession>A0ABU2TK77</accession>
<feature type="non-terminal residue" evidence="2">
    <location>
        <position position="1"/>
    </location>
</feature>
<organism evidence="2 3">
    <name type="scientific">Streptomyces mooreae</name>
    <dbReference type="NCBI Taxonomy" id="3075523"/>
    <lineage>
        <taxon>Bacteria</taxon>
        <taxon>Bacillati</taxon>
        <taxon>Actinomycetota</taxon>
        <taxon>Actinomycetes</taxon>
        <taxon>Kitasatosporales</taxon>
        <taxon>Streptomycetaceae</taxon>
        <taxon>Streptomyces</taxon>
    </lineage>
</organism>
<proteinExistence type="predicted"/>
<comment type="caution">
    <text evidence="2">The sequence shown here is derived from an EMBL/GenBank/DDBJ whole genome shotgun (WGS) entry which is preliminary data.</text>
</comment>
<sequence length="89" mass="10407">DISEAREKYARGLAISLTDRQIDDQLLNRLRQSLEPHRSGTIPVHLYYQRENARARLRFGATWRVTPTDKLLLDLRTLVGTEQVELEFD</sequence>
<dbReference type="RefSeq" id="WP_311628199.1">
    <property type="nucleotide sequence ID" value="NZ_JAVRFE010000163.1"/>
</dbReference>
<gene>
    <name evidence="2" type="ORF">RM550_37385</name>
</gene>
<evidence type="ECO:0000313" key="3">
    <source>
        <dbReference type="Proteomes" id="UP001180551"/>
    </source>
</evidence>
<evidence type="ECO:0000259" key="1">
    <source>
        <dbReference type="Pfam" id="PF20914"/>
    </source>
</evidence>
<feature type="domain" description="DNA polymerase III subunit alpha C-terminal" evidence="1">
    <location>
        <begin position="29"/>
        <end position="80"/>
    </location>
</feature>
<reference evidence="2" key="1">
    <citation type="submission" date="2024-05" db="EMBL/GenBank/DDBJ databases">
        <title>30 novel species of actinomycetes from the DSMZ collection.</title>
        <authorList>
            <person name="Nouioui I."/>
        </authorList>
    </citation>
    <scope>NUCLEOTIDE SEQUENCE</scope>
    <source>
        <strain evidence="2">DSM 41527</strain>
    </source>
</reference>
<keyword evidence="3" id="KW-1185">Reference proteome</keyword>
<name>A0ABU2TK77_9ACTN</name>
<dbReference type="Pfam" id="PF20914">
    <property type="entry name" value="DNA_pol_IIIA_C"/>
    <property type="match status" value="1"/>
</dbReference>
<protein>
    <recommendedName>
        <fullName evidence="1">DNA polymerase III subunit alpha C-terminal domain-containing protein</fullName>
    </recommendedName>
</protein>